<feature type="compositionally biased region" description="Polar residues" evidence="2">
    <location>
        <begin position="137"/>
        <end position="150"/>
    </location>
</feature>
<dbReference type="GO" id="GO:0007018">
    <property type="term" value="P:microtubule-based movement"/>
    <property type="evidence" value="ECO:0007669"/>
    <property type="project" value="TreeGrafter"/>
</dbReference>
<dbReference type="Pfam" id="PF03645">
    <property type="entry name" value="Tctex-1"/>
    <property type="match status" value="1"/>
</dbReference>
<dbReference type="Gene3D" id="3.30.1140.40">
    <property type="entry name" value="Tctex-1"/>
    <property type="match status" value="1"/>
</dbReference>
<protein>
    <submittedName>
        <fullName evidence="3">Uncharacterized protein</fullName>
    </submittedName>
</protein>
<proteinExistence type="inferred from homology"/>
<dbReference type="InterPro" id="IPR005334">
    <property type="entry name" value="Tctex-1-like"/>
</dbReference>
<accession>A0A2A2LD23</accession>
<reference evidence="3 4" key="1">
    <citation type="journal article" date="2017" name="Curr. Biol.">
        <title>Genome architecture and evolution of a unichromosomal asexual nematode.</title>
        <authorList>
            <person name="Fradin H."/>
            <person name="Zegar C."/>
            <person name="Gutwein M."/>
            <person name="Lucas J."/>
            <person name="Kovtun M."/>
            <person name="Corcoran D."/>
            <person name="Baugh L.R."/>
            <person name="Kiontke K."/>
            <person name="Gunsalus K."/>
            <person name="Fitch D.H."/>
            <person name="Piano F."/>
        </authorList>
    </citation>
    <scope>NUCLEOTIDE SEQUENCE [LARGE SCALE GENOMIC DNA]</scope>
    <source>
        <strain evidence="3">PF1309</strain>
    </source>
</reference>
<dbReference type="STRING" id="2018661.A0A2A2LD23"/>
<dbReference type="PANTHER" id="PTHR21255">
    <property type="entry name" value="T-COMPLEX-ASSOCIATED-TESTIS-EXPRESSED 1/ DYNEIN LIGHT CHAIN"/>
    <property type="match status" value="1"/>
</dbReference>
<dbReference type="GO" id="GO:0005868">
    <property type="term" value="C:cytoplasmic dynein complex"/>
    <property type="evidence" value="ECO:0007669"/>
    <property type="project" value="TreeGrafter"/>
</dbReference>
<dbReference type="OrthoDB" id="10059120at2759"/>
<evidence type="ECO:0000256" key="1">
    <source>
        <dbReference type="ARBA" id="ARBA00005361"/>
    </source>
</evidence>
<evidence type="ECO:0000313" key="3">
    <source>
        <dbReference type="EMBL" id="PAV84083.1"/>
    </source>
</evidence>
<organism evidence="3 4">
    <name type="scientific">Diploscapter pachys</name>
    <dbReference type="NCBI Taxonomy" id="2018661"/>
    <lineage>
        <taxon>Eukaryota</taxon>
        <taxon>Metazoa</taxon>
        <taxon>Ecdysozoa</taxon>
        <taxon>Nematoda</taxon>
        <taxon>Chromadorea</taxon>
        <taxon>Rhabditida</taxon>
        <taxon>Rhabditina</taxon>
        <taxon>Rhabditomorpha</taxon>
        <taxon>Rhabditoidea</taxon>
        <taxon>Rhabditidae</taxon>
        <taxon>Diploscapter</taxon>
    </lineage>
</organism>
<dbReference type="GO" id="GO:0045505">
    <property type="term" value="F:dynein intermediate chain binding"/>
    <property type="evidence" value="ECO:0007669"/>
    <property type="project" value="TreeGrafter"/>
</dbReference>
<dbReference type="InterPro" id="IPR038586">
    <property type="entry name" value="Tctex-1-like_sf"/>
</dbReference>
<dbReference type="Proteomes" id="UP000218231">
    <property type="component" value="Unassembled WGS sequence"/>
</dbReference>
<feature type="region of interest" description="Disordered" evidence="2">
    <location>
        <begin position="137"/>
        <end position="159"/>
    </location>
</feature>
<dbReference type="EMBL" id="LIAE01006889">
    <property type="protein sequence ID" value="PAV84083.1"/>
    <property type="molecule type" value="Genomic_DNA"/>
</dbReference>
<gene>
    <name evidence="3" type="ORF">WR25_21181</name>
</gene>
<dbReference type="GO" id="GO:0005737">
    <property type="term" value="C:cytoplasm"/>
    <property type="evidence" value="ECO:0007669"/>
    <property type="project" value="TreeGrafter"/>
</dbReference>
<dbReference type="PANTHER" id="PTHR21255:SF4">
    <property type="entry name" value="DYNEIN LIGHT CHAIN TCTEX-TYPE"/>
    <property type="match status" value="1"/>
</dbReference>
<evidence type="ECO:0000313" key="4">
    <source>
        <dbReference type="Proteomes" id="UP000218231"/>
    </source>
</evidence>
<comment type="similarity">
    <text evidence="1">Belongs to the dynein light chain Tctex-type family.</text>
</comment>
<dbReference type="CDD" id="cd21455">
    <property type="entry name" value="DLC-like_DYNLT1_DYNLT3"/>
    <property type="match status" value="1"/>
</dbReference>
<comment type="caution">
    <text evidence="3">The sequence shown here is derived from an EMBL/GenBank/DDBJ whole genome shotgun (WGS) entry which is preliminary data.</text>
</comment>
<name>A0A2A2LD23_9BILA</name>
<evidence type="ECO:0000256" key="2">
    <source>
        <dbReference type="SAM" id="MobiDB-lite"/>
    </source>
</evidence>
<sequence length="159" mass="18197">MADGSDLEFQKQHQVSLTAPSTEDVNTIIKQVLDENIGNASYPHKEAVEINQRCVETITKKLVMLNRPYKYIVNSALLQTANSTGLNVSTISYWNKQTDMSYSYRWDSRHMLAIVYVFAVALGPEWLAAEEKCREQPQQLTSHRMTAQQEETNENGKRE</sequence>
<dbReference type="AlphaFoldDB" id="A0A2A2LD23"/>
<keyword evidence="4" id="KW-1185">Reference proteome</keyword>